<sequence>MAPPKDLSGWLFENQTGLSFNLIGFLLLTHFLIPLARPFTSSFFTLSGYNPTTGKYAVSYGDLGFVAFCIVLFSGIRAGSMKYVLTPLARRWGVSRNKAVIRFSEQGWMLMYNTVFWSLGMYIYFNSPYFLNLDELWTDWPQREMDGLVKFYTLAQGSYWTQQLIVVNIEARRHDYWQMIVHHFTTISLIASAYVYHQSRVTNLILVLMDAVELLFPLAKCLKCLGFTTICDVVFGLFMATWFFTRHVCYLMICKSIHFDTPRLMPTSCYSGSAEDLQGPFPVPDGWSYLLEPFRDPTGTVCMTDGIRKGFLAYLLLLQVVIIVWSAMIVKVAVRVLRGDSAEDVRSDDEGEEEEKIQEEPGFLISQVIEEEVGAESIDFEAWKRRTGSHGGAKSTGISLRGRSDRKELLDRIGCEKQID</sequence>
<gene>
    <name evidence="1" type="ORF">F4821DRAFT_42356</name>
</gene>
<proteinExistence type="predicted"/>
<reference evidence="1 2" key="1">
    <citation type="journal article" date="2022" name="New Phytol.">
        <title>Ecological generalism drives hyperdiversity of secondary metabolite gene clusters in xylarialean endophytes.</title>
        <authorList>
            <person name="Franco M.E.E."/>
            <person name="Wisecaver J.H."/>
            <person name="Arnold A.E."/>
            <person name="Ju Y.M."/>
            <person name="Slot J.C."/>
            <person name="Ahrendt S."/>
            <person name="Moore L.P."/>
            <person name="Eastman K.E."/>
            <person name="Scott K."/>
            <person name="Konkel Z."/>
            <person name="Mondo S.J."/>
            <person name="Kuo A."/>
            <person name="Hayes R.D."/>
            <person name="Haridas S."/>
            <person name="Andreopoulos B."/>
            <person name="Riley R."/>
            <person name="LaButti K."/>
            <person name="Pangilinan J."/>
            <person name="Lipzen A."/>
            <person name="Amirebrahimi M."/>
            <person name="Yan J."/>
            <person name="Adam C."/>
            <person name="Keymanesh K."/>
            <person name="Ng V."/>
            <person name="Louie K."/>
            <person name="Northen T."/>
            <person name="Drula E."/>
            <person name="Henrissat B."/>
            <person name="Hsieh H.M."/>
            <person name="Youens-Clark K."/>
            <person name="Lutzoni F."/>
            <person name="Miadlikowska J."/>
            <person name="Eastwood D.C."/>
            <person name="Hamelin R.C."/>
            <person name="Grigoriev I.V."/>
            <person name="U'Ren J.M."/>
        </authorList>
    </citation>
    <scope>NUCLEOTIDE SEQUENCE [LARGE SCALE GENOMIC DNA]</scope>
    <source>
        <strain evidence="1 2">ER1909</strain>
    </source>
</reference>
<name>A0ACC0CK87_9PEZI</name>
<evidence type="ECO:0000313" key="2">
    <source>
        <dbReference type="Proteomes" id="UP001497680"/>
    </source>
</evidence>
<dbReference type="Proteomes" id="UP001497680">
    <property type="component" value="Unassembled WGS sequence"/>
</dbReference>
<dbReference type="EMBL" id="MU394418">
    <property type="protein sequence ID" value="KAI6080866.1"/>
    <property type="molecule type" value="Genomic_DNA"/>
</dbReference>
<comment type="caution">
    <text evidence="1">The sequence shown here is derived from an EMBL/GenBank/DDBJ whole genome shotgun (WGS) entry which is preliminary data.</text>
</comment>
<organism evidence="1 2">
    <name type="scientific">Hypoxylon rubiginosum</name>
    <dbReference type="NCBI Taxonomy" id="110542"/>
    <lineage>
        <taxon>Eukaryota</taxon>
        <taxon>Fungi</taxon>
        <taxon>Dikarya</taxon>
        <taxon>Ascomycota</taxon>
        <taxon>Pezizomycotina</taxon>
        <taxon>Sordariomycetes</taxon>
        <taxon>Xylariomycetidae</taxon>
        <taxon>Xylariales</taxon>
        <taxon>Hypoxylaceae</taxon>
        <taxon>Hypoxylon</taxon>
    </lineage>
</organism>
<accession>A0ACC0CK87</accession>
<keyword evidence="2" id="KW-1185">Reference proteome</keyword>
<evidence type="ECO:0000313" key="1">
    <source>
        <dbReference type="EMBL" id="KAI6080866.1"/>
    </source>
</evidence>
<protein>
    <submittedName>
        <fullName evidence="1">Longevity-assurance protein</fullName>
    </submittedName>
</protein>